<proteinExistence type="predicted"/>
<feature type="transmembrane region" description="Helical" evidence="1">
    <location>
        <begin position="58"/>
        <end position="79"/>
    </location>
</feature>
<protein>
    <submittedName>
        <fullName evidence="2">DUF3949 domain-containing protein</fullName>
    </submittedName>
</protein>
<feature type="transmembrane region" description="Helical" evidence="1">
    <location>
        <begin position="5"/>
        <end position="28"/>
    </location>
</feature>
<accession>A0A5D4RMC3</accession>
<dbReference type="RefSeq" id="WP_148972959.1">
    <property type="nucleotide sequence ID" value="NZ_VTER01000001.1"/>
</dbReference>
<dbReference type="Proteomes" id="UP000322139">
    <property type="component" value="Unassembled WGS sequence"/>
</dbReference>
<dbReference type="AlphaFoldDB" id="A0A5D4RMC3"/>
<keyword evidence="1" id="KW-0812">Transmembrane</keyword>
<name>A0A5D4RMC3_9BACI</name>
<gene>
    <name evidence="2" type="ORF">FZD51_00510</name>
</gene>
<keyword evidence="1" id="KW-1133">Transmembrane helix</keyword>
<dbReference type="InterPro" id="IPR025032">
    <property type="entry name" value="DUF3949"/>
</dbReference>
<evidence type="ECO:0000256" key="1">
    <source>
        <dbReference type="SAM" id="Phobius"/>
    </source>
</evidence>
<sequence>MDRMIFLWIAGIYLLISCILAPVQYGYIKELKKMDQERKAQGKAQDEFYESMTFENQLLHYNAQGFLFWGANLIASLFYRLKNR</sequence>
<dbReference type="Pfam" id="PF13133">
    <property type="entry name" value="DUF3949"/>
    <property type="match status" value="1"/>
</dbReference>
<reference evidence="2 3" key="1">
    <citation type="submission" date="2019-08" db="EMBL/GenBank/DDBJ databases">
        <title>Bacillus genomes from the desert of Cuatro Cienegas, Coahuila.</title>
        <authorList>
            <person name="Olmedo-Alvarez G."/>
        </authorList>
    </citation>
    <scope>NUCLEOTIDE SEQUENCE [LARGE SCALE GENOMIC DNA]</scope>
    <source>
        <strain evidence="2 3">CH446_14T</strain>
    </source>
</reference>
<dbReference type="EMBL" id="VTER01000001">
    <property type="protein sequence ID" value="TYS51969.1"/>
    <property type="molecule type" value="Genomic_DNA"/>
</dbReference>
<evidence type="ECO:0000313" key="2">
    <source>
        <dbReference type="EMBL" id="TYS51969.1"/>
    </source>
</evidence>
<evidence type="ECO:0000313" key="3">
    <source>
        <dbReference type="Proteomes" id="UP000322139"/>
    </source>
</evidence>
<comment type="caution">
    <text evidence="2">The sequence shown here is derived from an EMBL/GenBank/DDBJ whole genome shotgun (WGS) entry which is preliminary data.</text>
</comment>
<keyword evidence="1" id="KW-0472">Membrane</keyword>
<dbReference type="PROSITE" id="PS51257">
    <property type="entry name" value="PROKAR_LIPOPROTEIN"/>
    <property type="match status" value="1"/>
</dbReference>
<organism evidence="2 3">
    <name type="scientific">Bacillus infantis</name>
    <dbReference type="NCBI Taxonomy" id="324767"/>
    <lineage>
        <taxon>Bacteria</taxon>
        <taxon>Bacillati</taxon>
        <taxon>Bacillota</taxon>
        <taxon>Bacilli</taxon>
        <taxon>Bacillales</taxon>
        <taxon>Bacillaceae</taxon>
        <taxon>Bacillus</taxon>
    </lineage>
</organism>